<sequence length="122" mass="14310">MPATKRLIVLISHGVNDRTQSAHQKQTMHLLVTLKVPHELVDGMDPDQKERRNALFQISDIRGNYPQFFFENEDGSIIFYGKWEKVQDLNETRDLPEEILQQYPDMETWDRVFGNLVESFSS</sequence>
<dbReference type="AlphaFoldDB" id="A0A7S2XNK4"/>
<gene>
    <name evidence="1" type="ORF">ASEP1449_LOCUS9770</name>
</gene>
<reference evidence="1" key="1">
    <citation type="submission" date="2021-01" db="EMBL/GenBank/DDBJ databases">
        <authorList>
            <person name="Corre E."/>
            <person name="Pelletier E."/>
            <person name="Niang G."/>
            <person name="Scheremetjew M."/>
            <person name="Finn R."/>
            <person name="Kale V."/>
            <person name="Holt S."/>
            <person name="Cochrane G."/>
            <person name="Meng A."/>
            <person name="Brown T."/>
            <person name="Cohen L."/>
        </authorList>
    </citation>
    <scope>NUCLEOTIDE SEQUENCE</scope>
    <source>
        <strain evidence="1">CCMP2084</strain>
    </source>
</reference>
<proteinExistence type="predicted"/>
<evidence type="ECO:0008006" key="2">
    <source>
        <dbReference type="Google" id="ProtNLM"/>
    </source>
</evidence>
<organism evidence="1">
    <name type="scientific">Attheya septentrionalis</name>
    <dbReference type="NCBI Taxonomy" id="420275"/>
    <lineage>
        <taxon>Eukaryota</taxon>
        <taxon>Sar</taxon>
        <taxon>Stramenopiles</taxon>
        <taxon>Ochrophyta</taxon>
        <taxon>Bacillariophyta</taxon>
        <taxon>Coscinodiscophyceae</taxon>
        <taxon>Chaetocerotophycidae</taxon>
        <taxon>Chaetocerotales</taxon>
        <taxon>Attheyaceae</taxon>
        <taxon>Attheya</taxon>
    </lineage>
</organism>
<protein>
    <recommendedName>
        <fullName evidence="2">GST N-terminal domain-containing protein</fullName>
    </recommendedName>
</protein>
<evidence type="ECO:0000313" key="1">
    <source>
        <dbReference type="EMBL" id="CAD9817938.1"/>
    </source>
</evidence>
<dbReference type="Gene3D" id="3.40.30.10">
    <property type="entry name" value="Glutaredoxin"/>
    <property type="match status" value="1"/>
</dbReference>
<dbReference type="EMBL" id="HBHQ01014634">
    <property type="protein sequence ID" value="CAD9817938.1"/>
    <property type="molecule type" value="Transcribed_RNA"/>
</dbReference>
<name>A0A7S2XNK4_9STRA</name>
<accession>A0A7S2XNK4</accession>